<evidence type="ECO:0000313" key="5">
    <source>
        <dbReference type="Proteomes" id="UP001642540"/>
    </source>
</evidence>
<name>A0ABP1RET4_9HEXA</name>
<comment type="similarity">
    <text evidence="1">Belongs to the arrestin family.</text>
</comment>
<dbReference type="InterPro" id="IPR011021">
    <property type="entry name" value="Arrestin-like_N"/>
</dbReference>
<dbReference type="Proteomes" id="UP001642540">
    <property type="component" value="Unassembled WGS sequence"/>
</dbReference>
<dbReference type="PANTHER" id="PTHR11188">
    <property type="entry name" value="ARRESTIN DOMAIN CONTAINING PROTEIN"/>
    <property type="match status" value="1"/>
</dbReference>
<dbReference type="InterPro" id="IPR014756">
    <property type="entry name" value="Ig_E-set"/>
</dbReference>
<protein>
    <recommendedName>
        <fullName evidence="6">Arrestin C-terminal-like domain-containing protein</fullName>
    </recommendedName>
</protein>
<organism evidence="4 5">
    <name type="scientific">Orchesella dallaii</name>
    <dbReference type="NCBI Taxonomy" id="48710"/>
    <lineage>
        <taxon>Eukaryota</taxon>
        <taxon>Metazoa</taxon>
        <taxon>Ecdysozoa</taxon>
        <taxon>Arthropoda</taxon>
        <taxon>Hexapoda</taxon>
        <taxon>Collembola</taxon>
        <taxon>Entomobryomorpha</taxon>
        <taxon>Entomobryoidea</taxon>
        <taxon>Orchesellidae</taxon>
        <taxon>Orchesellinae</taxon>
        <taxon>Orchesella</taxon>
    </lineage>
</organism>
<evidence type="ECO:0000259" key="3">
    <source>
        <dbReference type="Pfam" id="PF02752"/>
    </source>
</evidence>
<evidence type="ECO:0008006" key="6">
    <source>
        <dbReference type="Google" id="ProtNLM"/>
    </source>
</evidence>
<dbReference type="InterPro" id="IPR011022">
    <property type="entry name" value="Arrestin_C-like"/>
</dbReference>
<evidence type="ECO:0000256" key="1">
    <source>
        <dbReference type="ARBA" id="ARBA00005298"/>
    </source>
</evidence>
<feature type="domain" description="Arrestin-like N-terminal" evidence="2">
    <location>
        <begin position="4"/>
        <end position="150"/>
    </location>
</feature>
<proteinExistence type="inferred from homology"/>
<dbReference type="Pfam" id="PF00339">
    <property type="entry name" value="Arrestin_N"/>
    <property type="match status" value="1"/>
</dbReference>
<evidence type="ECO:0000259" key="2">
    <source>
        <dbReference type="Pfam" id="PF00339"/>
    </source>
</evidence>
<dbReference type="Pfam" id="PF02752">
    <property type="entry name" value="Arrestin_C"/>
    <property type="match status" value="1"/>
</dbReference>
<gene>
    <name evidence="4" type="ORF">ODALV1_LOCUS21408</name>
</gene>
<sequence length="364" mass="41860">MVLTVELENNVWTFHPGQIINGRVVVTKNIWHKVEGLTIRFLGKMDFGCAASAPVLPPQDTTPHSSPRENLFERITRIRPAQEVVLDQKMNLIHNWKVLKPGSHTFPFAFTLPDDENLPDSINIDGFRIVYEFIVVLRRPRDDYKIYQTPFYIQSKLHEQSAPNTLHVYSNEFERKTEGTLGFCFCCKSWPYAISFRVPRRIGLVGGDVDFVFEIWNDTRVNMDHAKVRLVREFKHKRGLETKKKEIISELVGPTVISNEHKIWTTYFRIPENTPPTNFVRRDTYEINYYLKALIYPLNRANKKLSVKCPILVVKGMDTAIPVTVVTAREVAEEDNLSMDVGLPPPTYEEAVSVDNNSGSPLID</sequence>
<dbReference type="EMBL" id="CAXLJM020000072">
    <property type="protein sequence ID" value="CAL8126462.1"/>
    <property type="molecule type" value="Genomic_DNA"/>
</dbReference>
<dbReference type="InterPro" id="IPR014752">
    <property type="entry name" value="Arrestin-like_C"/>
</dbReference>
<keyword evidence="5" id="KW-1185">Reference proteome</keyword>
<dbReference type="InterPro" id="IPR050357">
    <property type="entry name" value="Arrestin_domain-protein"/>
</dbReference>
<comment type="caution">
    <text evidence="4">The sequence shown here is derived from an EMBL/GenBank/DDBJ whole genome shotgun (WGS) entry which is preliminary data.</text>
</comment>
<dbReference type="Gene3D" id="2.60.40.640">
    <property type="match status" value="2"/>
</dbReference>
<feature type="domain" description="Arrestin C-terminal-like" evidence="3">
    <location>
        <begin position="193"/>
        <end position="313"/>
    </location>
</feature>
<accession>A0ABP1RET4</accession>
<dbReference type="PANTHER" id="PTHR11188:SF17">
    <property type="entry name" value="FI21816P1"/>
    <property type="match status" value="1"/>
</dbReference>
<reference evidence="4 5" key="1">
    <citation type="submission" date="2024-08" db="EMBL/GenBank/DDBJ databases">
        <authorList>
            <person name="Cucini C."/>
            <person name="Frati F."/>
        </authorList>
    </citation>
    <scope>NUCLEOTIDE SEQUENCE [LARGE SCALE GENOMIC DNA]</scope>
</reference>
<evidence type="ECO:0000313" key="4">
    <source>
        <dbReference type="EMBL" id="CAL8126462.1"/>
    </source>
</evidence>
<dbReference type="SUPFAM" id="SSF81296">
    <property type="entry name" value="E set domains"/>
    <property type="match status" value="1"/>
</dbReference>